<feature type="chain" id="PRO_5046312760" evidence="1">
    <location>
        <begin position="20"/>
        <end position="182"/>
    </location>
</feature>
<comment type="caution">
    <text evidence="2">The sequence shown here is derived from an EMBL/GenBank/DDBJ whole genome shotgun (WGS) entry which is preliminary data.</text>
</comment>
<dbReference type="RefSeq" id="WP_282333723.1">
    <property type="nucleotide sequence ID" value="NZ_JASBRG010000005.1"/>
</dbReference>
<accession>A0ABT6RAY0</accession>
<sequence length="182" mass="20662">MLKKIFLLAPFILFLFACNNDGSKEVDLGDSTPPKIDTPIVYKDTTHLQPAIIDSLALTPEQLKDDSTFANGSEPTAWSVAGIDDPVAFKKFLKKLQIWVKNDQRDSLASVISYPFDKGKIKNAEAFKRNYDKYFTARIKDTLQQQNFSQIFRNYHGAMIGWEGDIWLYKADNGFKISAINN</sequence>
<feature type="signal peptide" evidence="1">
    <location>
        <begin position="1"/>
        <end position="19"/>
    </location>
</feature>
<keyword evidence="1" id="KW-0732">Signal</keyword>
<evidence type="ECO:0000256" key="1">
    <source>
        <dbReference type="SAM" id="SignalP"/>
    </source>
</evidence>
<evidence type="ECO:0000313" key="2">
    <source>
        <dbReference type="EMBL" id="MDI3319606.1"/>
    </source>
</evidence>
<dbReference type="PROSITE" id="PS51257">
    <property type="entry name" value="PROKAR_LIPOPROTEIN"/>
    <property type="match status" value="1"/>
</dbReference>
<reference evidence="2 3" key="1">
    <citation type="submission" date="2023-05" db="EMBL/GenBank/DDBJ databases">
        <title>Genome sequence of Pinibacter sp. MAH-24.</title>
        <authorList>
            <person name="Huq M.A."/>
        </authorList>
    </citation>
    <scope>NUCLEOTIDE SEQUENCE [LARGE SCALE GENOMIC DNA]</scope>
    <source>
        <strain evidence="2 3">MAH-24</strain>
    </source>
</reference>
<protein>
    <submittedName>
        <fullName evidence="2">Uncharacterized protein</fullName>
    </submittedName>
</protein>
<keyword evidence="3" id="KW-1185">Reference proteome</keyword>
<organism evidence="2 3">
    <name type="scientific">Pinibacter soli</name>
    <dbReference type="NCBI Taxonomy" id="3044211"/>
    <lineage>
        <taxon>Bacteria</taxon>
        <taxon>Pseudomonadati</taxon>
        <taxon>Bacteroidota</taxon>
        <taxon>Chitinophagia</taxon>
        <taxon>Chitinophagales</taxon>
        <taxon>Chitinophagaceae</taxon>
        <taxon>Pinibacter</taxon>
    </lineage>
</organism>
<name>A0ABT6RAY0_9BACT</name>
<dbReference type="Proteomes" id="UP001226434">
    <property type="component" value="Unassembled WGS sequence"/>
</dbReference>
<gene>
    <name evidence="2" type="ORF">QJ048_07470</name>
</gene>
<proteinExistence type="predicted"/>
<dbReference type="EMBL" id="JASBRG010000005">
    <property type="protein sequence ID" value="MDI3319606.1"/>
    <property type="molecule type" value="Genomic_DNA"/>
</dbReference>
<evidence type="ECO:0000313" key="3">
    <source>
        <dbReference type="Proteomes" id="UP001226434"/>
    </source>
</evidence>